<dbReference type="EMBL" id="AAHK01000510">
    <property type="protein sequence ID" value="EAN91612.1"/>
    <property type="molecule type" value="Genomic_DNA"/>
</dbReference>
<reference evidence="2 3" key="1">
    <citation type="journal article" date="2005" name="Science">
        <title>The genome sequence of Trypanosoma cruzi, etiologic agent of Chagas disease.</title>
        <authorList>
            <person name="El-Sayed N.M."/>
            <person name="Myler P.J."/>
            <person name="Bartholomeu D.C."/>
            <person name="Nilsson D."/>
            <person name="Aggarwal G."/>
            <person name="Tran A.N."/>
            <person name="Ghedin E."/>
            <person name="Worthey E.A."/>
            <person name="Delcher A.L."/>
            <person name="Blandin G."/>
            <person name="Westenberger S.J."/>
            <person name="Caler E."/>
            <person name="Cerqueira G.C."/>
            <person name="Branche C."/>
            <person name="Haas B."/>
            <person name="Anupama A."/>
            <person name="Arner E."/>
            <person name="Aslund L."/>
            <person name="Attipoe P."/>
            <person name="Bontempi E."/>
            <person name="Bringaud F."/>
            <person name="Burton P."/>
            <person name="Cadag E."/>
            <person name="Campbell D.A."/>
            <person name="Carrington M."/>
            <person name="Crabtree J."/>
            <person name="Darban H."/>
            <person name="da Silveira J.F."/>
            <person name="de Jong P."/>
            <person name="Edwards K."/>
            <person name="Englund P.T."/>
            <person name="Fazelina G."/>
            <person name="Feldblyum T."/>
            <person name="Ferella M."/>
            <person name="Frasch A.C."/>
            <person name="Gull K."/>
            <person name="Horn D."/>
            <person name="Hou L."/>
            <person name="Huang Y."/>
            <person name="Kindlund E."/>
            <person name="Klingbeil M."/>
            <person name="Kluge S."/>
            <person name="Koo H."/>
            <person name="Lacerda D."/>
            <person name="Levin M.J."/>
            <person name="Lorenzi H."/>
            <person name="Louie T."/>
            <person name="Machado C.R."/>
            <person name="McCulloch R."/>
            <person name="McKenna A."/>
            <person name="Mizuno Y."/>
            <person name="Mottram J.C."/>
            <person name="Nelson S."/>
            <person name="Ochaya S."/>
            <person name="Osoegawa K."/>
            <person name="Pai G."/>
            <person name="Parsons M."/>
            <person name="Pentony M."/>
            <person name="Pettersson U."/>
            <person name="Pop M."/>
            <person name="Ramirez J.L."/>
            <person name="Rinta J."/>
            <person name="Robertson L."/>
            <person name="Salzberg S.L."/>
            <person name="Sanchez D.O."/>
            <person name="Seyler A."/>
            <person name="Sharma R."/>
            <person name="Shetty J."/>
            <person name="Simpson A.J."/>
            <person name="Sisk E."/>
            <person name="Tammi M.T."/>
            <person name="Tarleton R."/>
            <person name="Teixeira S."/>
            <person name="Van Aken S."/>
            <person name="Vogt C."/>
            <person name="Ward P.N."/>
            <person name="Wickstead B."/>
            <person name="Wortman J."/>
            <person name="White O."/>
            <person name="Fraser C.M."/>
            <person name="Stuart K.D."/>
            <person name="Andersson B."/>
        </authorList>
    </citation>
    <scope>NUCLEOTIDE SEQUENCE [LARGE SCALE GENOMIC DNA]</scope>
    <source>
        <strain evidence="2 3">CL Brener</strain>
    </source>
</reference>
<dbReference type="PaxDb" id="353153-Q4DGG2"/>
<comment type="caution">
    <text evidence="2">The sequence shown here is derived from an EMBL/GenBank/DDBJ whole genome shotgun (WGS) entry which is preliminary data.</text>
</comment>
<accession>Q4DGG2</accession>
<gene>
    <name evidence="2" type="ORF">Tc00.1047053510773.50</name>
</gene>
<feature type="region of interest" description="Disordered" evidence="1">
    <location>
        <begin position="352"/>
        <end position="386"/>
    </location>
</feature>
<dbReference type="Proteomes" id="UP000002296">
    <property type="component" value="Unassembled WGS sequence"/>
</dbReference>
<sequence length="406" mass="44206">MGQRSRERHFDPNPLAVGAARVARQSGTCADGMPATEVCARAARPMKRGMGRGEQREEAQRDQQSTQDGGRAKQFAYLPVGWKMDAEKIKWNVLRRIPVHVSQSTPCRGTVSYSRHRLADAVTAAANFISLSIAAPLEGEGPYRLPGERFAFEKDSYKSLGSSSRKNFSFVRRANNEATVCQLPKSISKMRGSVSNTPSVPVHVEAVPNSLSLHDTLPVLEAEECTLTTLKATPSLPQLLSSEECAPHVIEAAESEQPAAEEVADARVTVESTRAANVSNDAVPPAASVDGLVFSKSAYGVVDPVYAVVERSLVKERHYLEKLQEIIKEVLLAERESSPAAEESAVAILPEEKKEEEKVPGPLKPVWYTRPKQPQVPSSQRVKGGRPMRYTALGDAVVRSAWSGSL</sequence>
<organism evidence="2 3">
    <name type="scientific">Trypanosoma cruzi (strain CL Brener)</name>
    <dbReference type="NCBI Taxonomy" id="353153"/>
    <lineage>
        <taxon>Eukaryota</taxon>
        <taxon>Discoba</taxon>
        <taxon>Euglenozoa</taxon>
        <taxon>Kinetoplastea</taxon>
        <taxon>Metakinetoplastina</taxon>
        <taxon>Trypanosomatida</taxon>
        <taxon>Trypanosomatidae</taxon>
        <taxon>Trypanosoma</taxon>
        <taxon>Schizotrypanum</taxon>
    </lineage>
</organism>
<evidence type="ECO:0000313" key="2">
    <source>
        <dbReference type="EMBL" id="EAN91612.1"/>
    </source>
</evidence>
<proteinExistence type="predicted"/>
<dbReference type="KEGG" id="tcr:510773.50"/>
<evidence type="ECO:0000256" key="1">
    <source>
        <dbReference type="SAM" id="MobiDB-lite"/>
    </source>
</evidence>
<dbReference type="GeneID" id="3544836"/>
<feature type="compositionally biased region" description="Basic and acidic residues" evidence="1">
    <location>
        <begin position="51"/>
        <end position="61"/>
    </location>
</feature>
<feature type="region of interest" description="Disordered" evidence="1">
    <location>
        <begin position="1"/>
        <end position="72"/>
    </location>
</feature>
<keyword evidence="3" id="KW-1185">Reference proteome</keyword>
<dbReference type="RefSeq" id="XP_813463.1">
    <property type="nucleotide sequence ID" value="XM_808370.1"/>
</dbReference>
<dbReference type="AlphaFoldDB" id="Q4DGG2"/>
<evidence type="ECO:0000313" key="3">
    <source>
        <dbReference type="Proteomes" id="UP000002296"/>
    </source>
</evidence>
<dbReference type="OMA" id="SEPGECA"/>
<name>Q4DGG2_TRYCC</name>
<feature type="compositionally biased region" description="Basic and acidic residues" evidence="1">
    <location>
        <begin position="1"/>
        <end position="11"/>
    </location>
</feature>
<protein>
    <submittedName>
        <fullName evidence="2">Uncharacterized protein</fullName>
    </submittedName>
</protein>
<dbReference type="InParanoid" id="Q4DGG2"/>